<dbReference type="InterPro" id="IPR029055">
    <property type="entry name" value="Ntn_hydrolases_N"/>
</dbReference>
<dbReference type="Gene3D" id="3.60.20.40">
    <property type="match status" value="1"/>
</dbReference>
<dbReference type="PRINTS" id="PR01210">
    <property type="entry name" value="GGTRANSPTASE"/>
</dbReference>
<comment type="caution">
    <text evidence="2">The sequence shown here is derived from an EMBL/GenBank/DDBJ whole genome shotgun (WGS) entry which is preliminary data.</text>
</comment>
<evidence type="ECO:0000313" key="3">
    <source>
        <dbReference type="Proteomes" id="UP000029640"/>
    </source>
</evidence>
<evidence type="ECO:0000313" key="2">
    <source>
        <dbReference type="EMBL" id="KGE04326.1"/>
    </source>
</evidence>
<reference evidence="2 3" key="1">
    <citation type="journal article" date="2014" name="Genome Announc.">
        <title>Genome Sequence of Gammaproteobacterial Pseudohaliea rubra Type Strain DSM 19751, Isolated from Coastal Seawater of the Mediterranean Sea.</title>
        <authorList>
            <person name="Spring S."/>
            <person name="Fiebig A."/>
            <person name="Riedel T."/>
            <person name="Goker M."/>
            <person name="Klenk H.P."/>
        </authorList>
    </citation>
    <scope>NUCLEOTIDE SEQUENCE [LARGE SCALE GENOMIC DNA]</scope>
    <source>
        <strain evidence="2 3">DSM 19751</strain>
    </source>
</reference>
<dbReference type="PATRIC" id="fig|1265313.6.peg.997"/>
<dbReference type="SUPFAM" id="SSF56235">
    <property type="entry name" value="N-terminal nucleophile aminohydrolases (Ntn hydrolases)"/>
    <property type="match status" value="1"/>
</dbReference>
<dbReference type="PANTHER" id="PTHR43881:SF5">
    <property type="entry name" value="GAMMA-GLUTAMYLTRANSPEPTIDASE"/>
    <property type="match status" value="1"/>
</dbReference>
<dbReference type="RefSeq" id="WP_035514964.1">
    <property type="nucleotide sequence ID" value="NZ_KN234752.1"/>
</dbReference>
<accession>A0A095XX95</accession>
<dbReference type="InterPro" id="IPR043137">
    <property type="entry name" value="GGT_ssub_C"/>
</dbReference>
<gene>
    <name evidence="2" type="ORF">HRUBRA_01012</name>
</gene>
<dbReference type="Pfam" id="PF01019">
    <property type="entry name" value="G_glu_transpept"/>
    <property type="match status" value="1"/>
</dbReference>
<dbReference type="Gene3D" id="1.10.246.130">
    <property type="match status" value="1"/>
</dbReference>
<keyword evidence="2" id="KW-0808">Transferase</keyword>
<dbReference type="InterPro" id="IPR043138">
    <property type="entry name" value="GGT_lsub"/>
</dbReference>
<sequence>MSRRQVAFSAPHAAAAQVGQALLEDGASAIDAMVAASAAISVVYPHMNSLGGDGFWLLQAPGENPVAIDACGFSAALATPEWYAGQGLDGVPARGGPAALCLGGTLDGWREARACAAEYGYRPRPLGELLAPAAALARDGIEVTASLAAASEKVQPELAAAAGYQSVFCPQGRPLAAGDSLANPGLAVFLERLAAEGTESVYRGALAAELADWLAAEGSPLRRDDFAAYRARRVTPLSARLAGARVFNLPAPTQGIASLLILAIHDVWRRAHPSPSELEAVHALVEATKRAFTVRDAEVADPSRLSERWPTLLEPAALRAHAAAIDDSSASPWPRSAERGDTVWMGAVDRNGCLVSFIQSVYWEFGAGLVHPDYGLSWNNRGLGFSRNPDDRNALGPRRKPRHTLNPALALFDDGRRLAYGTMGGEGQPQTQAALFTRYHYGGESLADAIARGRWLLGRTWGDDSQDLKLEADLFPRLAPGLRALGHSLREVPARSELLGHAGAVCQAADGSVTAATDPRSDGAAPVGTAGAAL</sequence>
<dbReference type="GO" id="GO:0103068">
    <property type="term" value="F:leukotriene C4 gamma-glutamyl transferase activity"/>
    <property type="evidence" value="ECO:0007669"/>
    <property type="project" value="UniProtKB-EC"/>
</dbReference>
<dbReference type="EMBL" id="AUVB01000028">
    <property type="protein sequence ID" value="KGE04326.1"/>
    <property type="molecule type" value="Genomic_DNA"/>
</dbReference>
<dbReference type="Proteomes" id="UP000029640">
    <property type="component" value="Unassembled WGS sequence"/>
</dbReference>
<protein>
    <submittedName>
        <fullName evidence="2">Gamma-glutamyltranspeptidase</fullName>
        <ecNumber evidence="2">2.3.2.2</ecNumber>
    </submittedName>
</protein>
<dbReference type="InterPro" id="IPR052896">
    <property type="entry name" value="GGT-like_enzyme"/>
</dbReference>
<dbReference type="HOGENOM" id="CLU_014813_3_0_6"/>
<dbReference type="AlphaFoldDB" id="A0A095XX95"/>
<keyword evidence="3" id="KW-1185">Reference proteome</keyword>
<evidence type="ECO:0000256" key="1">
    <source>
        <dbReference type="SAM" id="MobiDB-lite"/>
    </source>
</evidence>
<dbReference type="eggNOG" id="COG0405">
    <property type="taxonomic scope" value="Bacteria"/>
</dbReference>
<proteinExistence type="predicted"/>
<keyword evidence="2" id="KW-0012">Acyltransferase</keyword>
<dbReference type="EC" id="2.3.2.2" evidence="2"/>
<feature type="region of interest" description="Disordered" evidence="1">
    <location>
        <begin position="514"/>
        <end position="534"/>
    </location>
</feature>
<dbReference type="PANTHER" id="PTHR43881">
    <property type="entry name" value="GAMMA-GLUTAMYLTRANSPEPTIDASE (AFU_ORTHOLOGUE AFUA_4G13580)"/>
    <property type="match status" value="1"/>
</dbReference>
<name>A0A095XX95_9GAMM</name>
<organism evidence="2 3">
    <name type="scientific">Pseudohaliea rubra DSM 19751</name>
    <dbReference type="NCBI Taxonomy" id="1265313"/>
    <lineage>
        <taxon>Bacteria</taxon>
        <taxon>Pseudomonadati</taxon>
        <taxon>Pseudomonadota</taxon>
        <taxon>Gammaproteobacteria</taxon>
        <taxon>Cellvibrionales</taxon>
        <taxon>Halieaceae</taxon>
        <taxon>Pseudohaliea</taxon>
    </lineage>
</organism>
<dbReference type="STRING" id="1265313.HRUBRA_01012"/>